<evidence type="ECO:0000256" key="6">
    <source>
        <dbReference type="ARBA" id="ARBA00022691"/>
    </source>
</evidence>
<dbReference type="InterPro" id="IPR025789">
    <property type="entry name" value="DOT1_dom"/>
</dbReference>
<dbReference type="GO" id="GO:0032259">
    <property type="term" value="P:methylation"/>
    <property type="evidence" value="ECO:0007669"/>
    <property type="project" value="UniProtKB-KW"/>
</dbReference>
<evidence type="ECO:0000256" key="8">
    <source>
        <dbReference type="ARBA" id="ARBA00023242"/>
    </source>
</evidence>
<feature type="domain" description="DOT1" evidence="14">
    <location>
        <begin position="12"/>
        <end position="327"/>
    </location>
</feature>
<keyword evidence="8 11" id="KW-0539">Nucleus</keyword>
<comment type="subcellular location">
    <subcellularLocation>
        <location evidence="1 11">Nucleus</location>
    </subcellularLocation>
</comment>
<evidence type="ECO:0000256" key="11">
    <source>
        <dbReference type="RuleBase" id="RU271113"/>
    </source>
</evidence>
<evidence type="ECO:0000256" key="1">
    <source>
        <dbReference type="ARBA" id="ARBA00004123"/>
    </source>
</evidence>
<comment type="similarity">
    <text evidence="11">Belongs to the class I-like SAM-binding methyltransferase superfamily. DOT1 family.</text>
</comment>
<dbReference type="FunFam" id="3.40.50.150:FF:000033">
    <property type="entry name" value="Histone-lysine N-methyltransferase, H3 lysine-79 specific"/>
    <property type="match status" value="1"/>
</dbReference>
<evidence type="ECO:0000313" key="15">
    <source>
        <dbReference type="EnsemblMetazoa" id="XP_014251804.1"/>
    </source>
</evidence>
<evidence type="ECO:0000256" key="2">
    <source>
        <dbReference type="ARBA" id="ARBA00012190"/>
    </source>
</evidence>
<dbReference type="GO" id="GO:0000077">
    <property type="term" value="P:DNA damage checkpoint signaling"/>
    <property type="evidence" value="ECO:0007669"/>
    <property type="project" value="TreeGrafter"/>
</dbReference>
<evidence type="ECO:0000256" key="4">
    <source>
        <dbReference type="ARBA" id="ARBA00022603"/>
    </source>
</evidence>
<dbReference type="OMA" id="RQICTRA"/>
<dbReference type="PANTHER" id="PTHR21451">
    <property type="entry name" value="HISTONE H3 METHYLTRANSFERASE"/>
    <property type="match status" value="1"/>
</dbReference>
<keyword evidence="6 11" id="KW-0949">S-adenosyl-L-methionine</keyword>
<keyword evidence="4 11" id="KW-0489">Methyltransferase</keyword>
<feature type="compositionally biased region" description="Low complexity" evidence="13">
    <location>
        <begin position="357"/>
        <end position="376"/>
    </location>
</feature>
<dbReference type="SUPFAM" id="SSF53335">
    <property type="entry name" value="S-adenosyl-L-methionine-dependent methyltransferases"/>
    <property type="match status" value="1"/>
</dbReference>
<evidence type="ECO:0000259" key="14">
    <source>
        <dbReference type="PROSITE" id="PS51569"/>
    </source>
</evidence>
<keyword evidence="16" id="KW-1185">Reference proteome</keyword>
<accession>A0A8I6TIE6</accession>
<organism evidence="15 16">
    <name type="scientific">Cimex lectularius</name>
    <name type="common">Bed bug</name>
    <name type="synonym">Acanthia lectularia</name>
    <dbReference type="NCBI Taxonomy" id="79782"/>
    <lineage>
        <taxon>Eukaryota</taxon>
        <taxon>Metazoa</taxon>
        <taxon>Ecdysozoa</taxon>
        <taxon>Arthropoda</taxon>
        <taxon>Hexapoda</taxon>
        <taxon>Insecta</taxon>
        <taxon>Pterygota</taxon>
        <taxon>Neoptera</taxon>
        <taxon>Paraneoptera</taxon>
        <taxon>Hemiptera</taxon>
        <taxon>Heteroptera</taxon>
        <taxon>Panheteroptera</taxon>
        <taxon>Cimicomorpha</taxon>
        <taxon>Cimicidae</taxon>
        <taxon>Cimex</taxon>
    </lineage>
</organism>
<proteinExistence type="inferred from homology"/>
<feature type="region of interest" description="Disordered" evidence="13">
    <location>
        <begin position="407"/>
        <end position="492"/>
    </location>
</feature>
<evidence type="ECO:0000256" key="9">
    <source>
        <dbReference type="ARBA" id="ARBA00029821"/>
    </source>
</evidence>
<sequence length="672" mass="77319">MELRLHSPVGAGAIVLHWPLPSSLNPDNDDDAEEVFETIRFVCEDFPQLRLALSEEILNKYNPTSYDSVKSLCEYFNGVIAEMHLSNSTPPLEVIRKNLSRDLLEHILVQVYNQTVKEPDKLNQYEPFSPEVYGETSFELICQMIDHMSISEEDIFIDLGSGVGQVVLQMAALTSCKLCLGIEKADVPSQYAENMSKNFRKWMAWFGKTYGDYKIIKGDFLDDKFREKITSSSLIFVNNFAFGPSVDHNLKQIFADLKDGARIVSSKAFCPLNFRITDRNLTDIGTIMHVSEMQPMCESVSWTGKPVSYYLHVIDRTKLERYFQRLKQPPQPKKQGRTSNCNSNSNSREGSVESNGRRSANRNNSKPPKKPVSNKWSSDEGSSDNEAPRVTTRRAWTEYCKLLSQNNQNNSFTGKNEKNGVVKKERDIKYPKRKCSQKVPSPSPIRQQPTRTSNTRCSRSTKRKNMTNGITNKCQKTSNNRNPSAGFASWNITSNPSTSDSIFLVDDEDNDRRPVPETLRRLLRTYKTQFLDMMETMKTQNYIKKLNEEILKEQEGNLSLKYKIEFLQSHIKKLQLEGTELLKKRMSELGVENYLPATFLEQAKDVVLKHKNLQIQVTKLEQTIQSLEEEREELYRRRYKEIVTKGIEEGLSTPMDVIDQTFQKTFNVFPQR</sequence>
<dbReference type="Gene3D" id="3.40.50.150">
    <property type="entry name" value="Vaccinia Virus protein VP39"/>
    <property type="match status" value="1"/>
</dbReference>
<name>A0A8I6TIE6_CIMLE</name>
<dbReference type="KEGG" id="clec:106667972"/>
<feature type="coiled-coil region" evidence="12">
    <location>
        <begin position="610"/>
        <end position="637"/>
    </location>
</feature>
<evidence type="ECO:0000256" key="12">
    <source>
        <dbReference type="SAM" id="Coils"/>
    </source>
</evidence>
<comment type="miscellaneous">
    <text evidence="11">In contrast to other lysine histone methyltransferases, it does not contain a SET domain, suggesting the existence of another mechanism for methylation of lysine residues of histones.</text>
</comment>
<evidence type="ECO:0000256" key="10">
    <source>
        <dbReference type="ARBA" id="ARBA00047770"/>
    </source>
</evidence>
<dbReference type="InterPro" id="IPR030445">
    <property type="entry name" value="H3-K79_meTrfase"/>
</dbReference>
<dbReference type="Gene3D" id="1.10.260.60">
    <property type="match status" value="1"/>
</dbReference>
<evidence type="ECO:0000313" key="16">
    <source>
        <dbReference type="Proteomes" id="UP000494040"/>
    </source>
</evidence>
<evidence type="ECO:0000256" key="7">
    <source>
        <dbReference type="ARBA" id="ARBA00022853"/>
    </source>
</evidence>
<comment type="catalytic activity">
    <reaction evidence="10 11">
        <text>L-lysyl(79)-[histone H3] + 3 S-adenosyl-L-methionine = N(6),N(6),N(6)-trimethyl-L-lysyl(79)-[histone H3] + 3 S-adenosyl-L-homocysteine + 3 H(+)</text>
        <dbReference type="Rhea" id="RHEA:60328"/>
        <dbReference type="Rhea" id="RHEA-COMP:15549"/>
        <dbReference type="Rhea" id="RHEA-COMP:15552"/>
        <dbReference type="ChEBI" id="CHEBI:15378"/>
        <dbReference type="ChEBI" id="CHEBI:29969"/>
        <dbReference type="ChEBI" id="CHEBI:57856"/>
        <dbReference type="ChEBI" id="CHEBI:59789"/>
        <dbReference type="ChEBI" id="CHEBI:61961"/>
        <dbReference type="EC" id="2.1.1.360"/>
    </reaction>
</comment>
<dbReference type="Pfam" id="PF08123">
    <property type="entry name" value="DOT1"/>
    <property type="match status" value="1"/>
</dbReference>
<feature type="compositionally biased region" description="Polar residues" evidence="13">
    <location>
        <begin position="466"/>
        <end position="483"/>
    </location>
</feature>
<dbReference type="CDD" id="cd02440">
    <property type="entry name" value="AdoMet_MTases"/>
    <property type="match status" value="1"/>
</dbReference>
<feature type="compositionally biased region" description="Basic and acidic residues" evidence="13">
    <location>
        <begin position="415"/>
        <end position="430"/>
    </location>
</feature>
<dbReference type="AlphaFoldDB" id="A0A8I6TIE6"/>
<feature type="compositionally biased region" description="Polar residues" evidence="13">
    <location>
        <begin position="438"/>
        <end position="449"/>
    </location>
</feature>
<keyword evidence="7 11" id="KW-0156">Chromatin regulator</keyword>
<keyword evidence="12" id="KW-0175">Coiled coil</keyword>
<dbReference type="PANTHER" id="PTHR21451:SF0">
    <property type="entry name" value="HISTONE-LYSINE N-METHYLTRANSFERASE, H3 LYSINE-79 SPECIFIC"/>
    <property type="match status" value="1"/>
</dbReference>
<gene>
    <name evidence="15" type="primary">106667972</name>
</gene>
<dbReference type="Proteomes" id="UP000494040">
    <property type="component" value="Unassembled WGS sequence"/>
</dbReference>
<dbReference type="OrthoDB" id="443402at2759"/>
<reference evidence="15" key="1">
    <citation type="submission" date="2022-01" db="UniProtKB">
        <authorList>
            <consortium name="EnsemblMetazoa"/>
        </authorList>
    </citation>
    <scope>IDENTIFICATION</scope>
</reference>
<dbReference type="GO" id="GO:0140956">
    <property type="term" value="F:histone H3K79 trimethyltransferase activity"/>
    <property type="evidence" value="ECO:0007669"/>
    <property type="project" value="UniProtKB-EC"/>
</dbReference>
<evidence type="ECO:0000256" key="3">
    <source>
        <dbReference type="ARBA" id="ARBA00020987"/>
    </source>
</evidence>
<dbReference type="PROSITE" id="PS51569">
    <property type="entry name" value="DOT1"/>
    <property type="match status" value="1"/>
</dbReference>
<feature type="region of interest" description="Disordered" evidence="13">
    <location>
        <begin position="327"/>
        <end position="391"/>
    </location>
</feature>
<evidence type="ECO:0000256" key="5">
    <source>
        <dbReference type="ARBA" id="ARBA00022679"/>
    </source>
</evidence>
<comment type="function">
    <text evidence="11">Histone methyltransferase that specifically trimethylates histone H3 to form H3K79me3. This methylation is required for telomere silencing and for the pachytene checkpoint during the meiotic cell cycle by allowing the recruitment of RAD9 to double strand breaks. Nucleosomes are preferred as substrate compared to free histone.</text>
</comment>
<dbReference type="InterPro" id="IPR029063">
    <property type="entry name" value="SAM-dependent_MTases_sf"/>
</dbReference>
<evidence type="ECO:0000256" key="13">
    <source>
        <dbReference type="SAM" id="MobiDB-lite"/>
    </source>
</evidence>
<dbReference type="GO" id="GO:0006281">
    <property type="term" value="P:DNA repair"/>
    <property type="evidence" value="ECO:0007669"/>
    <property type="project" value="TreeGrafter"/>
</dbReference>
<dbReference type="GO" id="GO:0035097">
    <property type="term" value="C:histone methyltransferase complex"/>
    <property type="evidence" value="ECO:0007669"/>
    <property type="project" value="UniProtKB-ARBA"/>
</dbReference>
<keyword evidence="5 11" id="KW-0808">Transferase</keyword>
<protein>
    <recommendedName>
        <fullName evidence="3 11">Histone-lysine N-methyltransferase, H3 lysine-79 specific</fullName>
        <ecNumber evidence="2 11">2.1.1.360</ecNumber>
    </recommendedName>
    <alternativeName>
        <fullName evidence="9 11">Histone H3-K79 methyltransferase</fullName>
    </alternativeName>
</protein>
<dbReference type="EC" id="2.1.1.360" evidence="2 11"/>
<dbReference type="EnsemblMetazoa" id="XM_014396318.2">
    <property type="protein sequence ID" value="XP_014251804.1"/>
    <property type="gene ID" value="LOC106667972"/>
</dbReference>